<dbReference type="InterPro" id="IPR037294">
    <property type="entry name" value="ABC_BtuC-like"/>
</dbReference>
<dbReference type="GO" id="GO:0010043">
    <property type="term" value="P:response to zinc ion"/>
    <property type="evidence" value="ECO:0007669"/>
    <property type="project" value="TreeGrafter"/>
</dbReference>
<evidence type="ECO:0000256" key="7">
    <source>
        <dbReference type="SAM" id="Phobius"/>
    </source>
</evidence>
<feature type="transmembrane region" description="Helical" evidence="7">
    <location>
        <begin position="95"/>
        <end position="117"/>
    </location>
</feature>
<comment type="subcellular location">
    <subcellularLocation>
        <location evidence="6">Cell membrane</location>
        <topology evidence="6">Multi-pass membrane protein</topology>
    </subcellularLocation>
    <subcellularLocation>
        <location evidence="1">Membrane</location>
        <topology evidence="1">Multi-pass membrane protein</topology>
    </subcellularLocation>
</comment>
<dbReference type="PANTHER" id="PTHR30477:SF18">
    <property type="entry name" value="METAL TRANSPORT SYSTEM MEMBRANE PROTEIN CT_417-RELATED"/>
    <property type="match status" value="1"/>
</dbReference>
<organism evidence="8 9">
    <name type="scientific">Desulfovibrio ferrophilus</name>
    <dbReference type="NCBI Taxonomy" id="241368"/>
    <lineage>
        <taxon>Bacteria</taxon>
        <taxon>Pseudomonadati</taxon>
        <taxon>Thermodesulfobacteriota</taxon>
        <taxon>Desulfovibrionia</taxon>
        <taxon>Desulfovibrionales</taxon>
        <taxon>Desulfovibrionaceae</taxon>
        <taxon>Desulfovibrio</taxon>
    </lineage>
</organism>
<dbReference type="SUPFAM" id="SSF81345">
    <property type="entry name" value="ABC transporter involved in vitamin B12 uptake, BtuC"/>
    <property type="match status" value="1"/>
</dbReference>
<dbReference type="Proteomes" id="UP000269883">
    <property type="component" value="Chromosome"/>
</dbReference>
<dbReference type="AlphaFoldDB" id="A0A2Z6AZS3"/>
<proteinExistence type="inferred from homology"/>
<dbReference type="Gene3D" id="1.10.3470.10">
    <property type="entry name" value="ABC transporter involved in vitamin B12 uptake, BtuC"/>
    <property type="match status" value="1"/>
</dbReference>
<keyword evidence="5 7" id="KW-0472">Membrane</keyword>
<feature type="transmembrane region" description="Helical" evidence="7">
    <location>
        <begin position="59"/>
        <end position="83"/>
    </location>
</feature>
<feature type="transmembrane region" description="Helical" evidence="7">
    <location>
        <begin position="137"/>
        <end position="155"/>
    </location>
</feature>
<keyword evidence="6" id="KW-0813">Transport</keyword>
<sequence length="278" mass="29182">MEVMIMIEALSYEFMRNALYAGLLASVVCGVIGTLVVVNRIVFLAGAVAHAAYGGVGLAYFLGWPVLPCTVGFSVAAGGLMAGATAKGMDKADRFIGALWAGGMALGILLLDFTPGYNVDLMSFLFGSIMAVPRADIWMMLALDVLIIVLVLYFYKDFMALSFDREFAATRGIPVLMLHFLMLAMVGASVVMVIRVVGLILVIALLTIPSSIALSRARSLGGMMALSTVLAAVFCMIGLALAYALNLTSGAAIISVAVVGQALDALWRKVAHSGEGEA</sequence>
<reference evidence="8 9" key="1">
    <citation type="journal article" date="2018" name="Sci. Adv.">
        <title>Multi-heme cytochromes provide a pathway for survival in energy-limited environments.</title>
        <authorList>
            <person name="Deng X."/>
            <person name="Dohmae N."/>
            <person name="Nealson K.H."/>
            <person name="Hashimoto K."/>
            <person name="Okamoto A."/>
        </authorList>
    </citation>
    <scope>NUCLEOTIDE SEQUENCE [LARGE SCALE GENOMIC DNA]</scope>
    <source>
        <strain evidence="8 9">IS5</strain>
    </source>
</reference>
<evidence type="ECO:0000256" key="5">
    <source>
        <dbReference type="ARBA" id="ARBA00023136"/>
    </source>
</evidence>
<feature type="transmembrane region" description="Helical" evidence="7">
    <location>
        <begin position="226"/>
        <end position="245"/>
    </location>
</feature>
<keyword evidence="9" id="KW-1185">Reference proteome</keyword>
<feature type="transmembrane region" description="Helical" evidence="7">
    <location>
        <begin position="20"/>
        <end position="53"/>
    </location>
</feature>
<keyword evidence="4 7" id="KW-1133">Transmembrane helix</keyword>
<evidence type="ECO:0000256" key="3">
    <source>
        <dbReference type="ARBA" id="ARBA00022692"/>
    </source>
</evidence>
<protein>
    <submittedName>
        <fullName evidence="8">ABC-3 protein</fullName>
    </submittedName>
</protein>
<gene>
    <name evidence="8" type="ORF">DFE_1967</name>
</gene>
<evidence type="ECO:0000256" key="2">
    <source>
        <dbReference type="ARBA" id="ARBA00008034"/>
    </source>
</evidence>
<dbReference type="EMBL" id="AP017378">
    <property type="protein sequence ID" value="BBD08693.1"/>
    <property type="molecule type" value="Genomic_DNA"/>
</dbReference>
<evidence type="ECO:0000313" key="9">
    <source>
        <dbReference type="Proteomes" id="UP000269883"/>
    </source>
</evidence>
<comment type="similarity">
    <text evidence="2 6">Belongs to the ABC-3 integral membrane protein family.</text>
</comment>
<dbReference type="Pfam" id="PF00950">
    <property type="entry name" value="ABC-3"/>
    <property type="match status" value="1"/>
</dbReference>
<name>A0A2Z6AZS3_9BACT</name>
<evidence type="ECO:0000256" key="4">
    <source>
        <dbReference type="ARBA" id="ARBA00022989"/>
    </source>
</evidence>
<dbReference type="InterPro" id="IPR001626">
    <property type="entry name" value="ABC_TroCD"/>
</dbReference>
<dbReference type="CDD" id="cd06550">
    <property type="entry name" value="TM_ABC_iron-siderophores_like"/>
    <property type="match status" value="1"/>
</dbReference>
<accession>A0A2Z6AZS3</accession>
<dbReference type="GO" id="GO:0055085">
    <property type="term" value="P:transmembrane transport"/>
    <property type="evidence" value="ECO:0007669"/>
    <property type="project" value="InterPro"/>
</dbReference>
<evidence type="ECO:0000256" key="1">
    <source>
        <dbReference type="ARBA" id="ARBA00004141"/>
    </source>
</evidence>
<dbReference type="KEGG" id="dfl:DFE_1967"/>
<evidence type="ECO:0000256" key="6">
    <source>
        <dbReference type="RuleBase" id="RU003943"/>
    </source>
</evidence>
<dbReference type="PANTHER" id="PTHR30477">
    <property type="entry name" value="ABC-TRANSPORTER METAL-BINDING PROTEIN"/>
    <property type="match status" value="1"/>
</dbReference>
<keyword evidence="3 6" id="KW-0812">Transmembrane</keyword>
<feature type="transmembrane region" description="Helical" evidence="7">
    <location>
        <begin position="167"/>
        <end position="186"/>
    </location>
</feature>
<dbReference type="GO" id="GO:0043190">
    <property type="term" value="C:ATP-binding cassette (ABC) transporter complex"/>
    <property type="evidence" value="ECO:0007669"/>
    <property type="project" value="InterPro"/>
</dbReference>
<evidence type="ECO:0000313" key="8">
    <source>
        <dbReference type="EMBL" id="BBD08693.1"/>
    </source>
</evidence>